<evidence type="ECO:0000259" key="2">
    <source>
        <dbReference type="Pfam" id="PF07589"/>
    </source>
</evidence>
<evidence type="ECO:0000313" key="4">
    <source>
        <dbReference type="EMBL" id="RJX71132.1"/>
    </source>
</evidence>
<dbReference type="Pfam" id="PF20597">
    <property type="entry name" value="pAdhesive_15"/>
    <property type="match status" value="1"/>
</dbReference>
<name>A0A419R5G8_9SPHN</name>
<dbReference type="Pfam" id="PF07589">
    <property type="entry name" value="PEP-CTERM"/>
    <property type="match status" value="1"/>
</dbReference>
<dbReference type="InterPro" id="IPR013424">
    <property type="entry name" value="Ice-binding_C"/>
</dbReference>
<gene>
    <name evidence="4" type="ORF">D6858_00360</name>
</gene>
<dbReference type="InterPro" id="IPR026588">
    <property type="entry name" value="Choice_anch_A"/>
</dbReference>
<organism evidence="4 5">
    <name type="scientific">Tsuneonella suprasediminis</name>
    <dbReference type="NCBI Taxonomy" id="2306996"/>
    <lineage>
        <taxon>Bacteria</taxon>
        <taxon>Pseudomonadati</taxon>
        <taxon>Pseudomonadota</taxon>
        <taxon>Alphaproteobacteria</taxon>
        <taxon>Sphingomonadales</taxon>
        <taxon>Erythrobacteraceae</taxon>
        <taxon>Tsuneonella</taxon>
    </lineage>
</organism>
<dbReference type="Proteomes" id="UP000284322">
    <property type="component" value="Unassembled WGS sequence"/>
</dbReference>
<dbReference type="NCBIfam" id="TIGR04215">
    <property type="entry name" value="choice_anch_A"/>
    <property type="match status" value="1"/>
</dbReference>
<dbReference type="AlphaFoldDB" id="A0A419R5G8"/>
<dbReference type="OrthoDB" id="8775303at2"/>
<sequence>MARRLKWGFDFFIRAYLRARQRSLFEGFGPVISLRSSVSCLAALGLALSASPILASSDMVAGTDVLRTWNLVVLGDLTSSSEVEGRTFVGGNLDGNASNYQISPTVDSGTGTPGLTVVGDVNGGYKNLNNGSGAVVGGNVNSGLNLNGNPQTVLVGGSISNTNVNNNTVTSGLAASDPGFVQNLTQQKSLIETSMGNLSYSLSTLDSNSTLSINGNRGTFNAQPGADGVAVFNITSADLDKIGEIQFNLNGADTAIVNVSGPSIRLDDNFLGGTNNLGENVIWNFPDAENLSLTTAWGGSVLAPKADAQTRNYIQGSAVFGNLKQDGEMHVGTYNGGYNPPSNPNPPTGSSSSSSGGTAVPEPGMMGLFGLAVLSLVFWRRRKVAQA</sequence>
<reference evidence="4 5" key="1">
    <citation type="submission" date="2018-09" db="EMBL/GenBank/DDBJ databases">
        <title>Altererythrobacter sp.Ery1 and Ery12, the genome sequencing of novel strains in genus Alterythrobacter.</title>
        <authorList>
            <person name="Cheng H."/>
            <person name="Wu Y.-H."/>
            <person name="Fang C."/>
            <person name="Xu X.-W."/>
        </authorList>
    </citation>
    <scope>NUCLEOTIDE SEQUENCE [LARGE SCALE GENOMIC DNA]</scope>
    <source>
        <strain evidence="4 5">Ery12</strain>
    </source>
</reference>
<proteinExistence type="predicted"/>
<dbReference type="NCBIfam" id="TIGR02595">
    <property type="entry name" value="PEP_CTERM"/>
    <property type="match status" value="1"/>
</dbReference>
<dbReference type="EMBL" id="RAHJ01000003">
    <property type="protein sequence ID" value="RJX71132.1"/>
    <property type="molecule type" value="Genomic_DNA"/>
</dbReference>
<evidence type="ECO:0000259" key="3">
    <source>
        <dbReference type="Pfam" id="PF20597"/>
    </source>
</evidence>
<keyword evidence="5" id="KW-1185">Reference proteome</keyword>
<evidence type="ECO:0000256" key="1">
    <source>
        <dbReference type="SAM" id="MobiDB-lite"/>
    </source>
</evidence>
<accession>A0A419R5G8</accession>
<protein>
    <submittedName>
        <fullName evidence="4">Choice-of-anchor A family protein</fullName>
    </submittedName>
</protein>
<evidence type="ECO:0000313" key="5">
    <source>
        <dbReference type="Proteomes" id="UP000284322"/>
    </source>
</evidence>
<feature type="region of interest" description="Disordered" evidence="1">
    <location>
        <begin position="331"/>
        <end position="359"/>
    </location>
</feature>
<feature type="domain" description="Ice-binding protein C-terminal" evidence="2">
    <location>
        <begin position="359"/>
        <end position="382"/>
    </location>
</feature>
<feature type="domain" description="Choice-of-anchor A" evidence="3">
    <location>
        <begin position="64"/>
        <end position="330"/>
    </location>
</feature>
<feature type="compositionally biased region" description="Low complexity" evidence="1">
    <location>
        <begin position="348"/>
        <end position="358"/>
    </location>
</feature>
<comment type="caution">
    <text evidence="4">The sequence shown here is derived from an EMBL/GenBank/DDBJ whole genome shotgun (WGS) entry which is preliminary data.</text>
</comment>